<feature type="region of interest" description="Disordered" evidence="2">
    <location>
        <begin position="408"/>
        <end position="427"/>
    </location>
</feature>
<accession>A0A5D3CVB4</accession>
<keyword evidence="1" id="KW-0511">Multifunctional enzyme</keyword>
<reference evidence="7 8" key="1">
    <citation type="submission" date="2019-08" db="EMBL/GenBank/DDBJ databases">
        <title>Draft genome sequences of two oriental melons (Cucumis melo L. var makuwa).</title>
        <authorList>
            <person name="Kwon S.-Y."/>
        </authorList>
    </citation>
    <scope>NUCLEOTIDE SEQUENCE [LARGE SCALE GENOMIC DNA]</scope>
    <source>
        <strain evidence="8">cv. Chang Bougi</strain>
        <strain evidence="7">cv. SW 3</strain>
        <tissue evidence="6">Leaf</tissue>
    </source>
</reference>
<dbReference type="Proteomes" id="UP000321393">
    <property type="component" value="Unassembled WGS sequence"/>
</dbReference>
<dbReference type="GO" id="GO:0003676">
    <property type="term" value="F:nucleic acid binding"/>
    <property type="evidence" value="ECO:0007669"/>
    <property type="project" value="InterPro"/>
</dbReference>
<dbReference type="SUPFAM" id="SSF56672">
    <property type="entry name" value="DNA/RNA polymerases"/>
    <property type="match status" value="1"/>
</dbReference>
<dbReference type="Pfam" id="PF17919">
    <property type="entry name" value="RT_RNaseH_2"/>
    <property type="match status" value="1"/>
</dbReference>
<dbReference type="Gene3D" id="3.30.420.10">
    <property type="entry name" value="Ribonuclease H-like superfamily/Ribonuclease H"/>
    <property type="match status" value="1"/>
</dbReference>
<dbReference type="GO" id="GO:0003824">
    <property type="term" value="F:catalytic activity"/>
    <property type="evidence" value="ECO:0007669"/>
    <property type="project" value="UniProtKB-KW"/>
</dbReference>
<evidence type="ECO:0000256" key="2">
    <source>
        <dbReference type="SAM" id="MobiDB-lite"/>
    </source>
</evidence>
<feature type="domain" description="Reverse transcriptase/retrotransposon-derived protein RNase H-like" evidence="3">
    <location>
        <begin position="50"/>
        <end position="146"/>
    </location>
</feature>
<evidence type="ECO:0000313" key="5">
    <source>
        <dbReference type="EMBL" id="KAA0042328.1"/>
    </source>
</evidence>
<evidence type="ECO:0000259" key="4">
    <source>
        <dbReference type="Pfam" id="PF24626"/>
    </source>
</evidence>
<dbReference type="InterPro" id="IPR043128">
    <property type="entry name" value="Rev_trsase/Diguanyl_cyclase"/>
</dbReference>
<evidence type="ECO:0000259" key="3">
    <source>
        <dbReference type="Pfam" id="PF17919"/>
    </source>
</evidence>
<dbReference type="InterPro" id="IPR041577">
    <property type="entry name" value="RT_RNaseH_2"/>
</dbReference>
<evidence type="ECO:0000313" key="7">
    <source>
        <dbReference type="Proteomes" id="UP000321393"/>
    </source>
</evidence>
<dbReference type="InterPro" id="IPR050951">
    <property type="entry name" value="Retrovirus_Pol_polyprotein"/>
</dbReference>
<gene>
    <name evidence="6" type="ORF">E5676_scaffold477G00210</name>
    <name evidence="5" type="ORF">E6C27_scaffold795G00230</name>
</gene>
<dbReference type="Pfam" id="PF24626">
    <property type="entry name" value="SH3_Tf2-1"/>
    <property type="match status" value="1"/>
</dbReference>
<evidence type="ECO:0000313" key="6">
    <source>
        <dbReference type="EMBL" id="TYK15452.1"/>
    </source>
</evidence>
<evidence type="ECO:0000256" key="1">
    <source>
        <dbReference type="ARBA" id="ARBA00023268"/>
    </source>
</evidence>
<sequence length="427" mass="49316">MCFCPFEDIVLGALDIKQGVEAEGEKIKAMVNWWRDCHSSPLLQKIAFRWDDEATQAFEELKRAMISVPVLALPNFSLPFVIETNVSGFGLGVVLSQEGKPIAYFGQKLAPRSQAKSIYERELMAVVMAPQFQKWFTKLLGYDFEILYQLGLQNKAADVPKINHQAELAIMMTSGLVDVEVVLREVEQVEPEKWHKCIPWAELWYNTKFYASTRTTPYRGVYGRPPPSLISFGDKEAPNNSAEQLLQERDLIINALKENLVVAQNRMKKHADLHRRELEFQVGDEVFLKLRPYRQRSLARKHCEKLAPKFYDPYKVVERIGEVTYRLELPPLANIHNSVRKGFWVRDGIGANEWLVQWKVLLESEATWELVYLMNQQFPYENLEDKVSFDPSVIVRPPILHTYRRRGKKGITPAGTSKQVAEREEFT</sequence>
<organism evidence="6 8">
    <name type="scientific">Cucumis melo var. makuwa</name>
    <name type="common">Oriental melon</name>
    <dbReference type="NCBI Taxonomy" id="1194695"/>
    <lineage>
        <taxon>Eukaryota</taxon>
        <taxon>Viridiplantae</taxon>
        <taxon>Streptophyta</taxon>
        <taxon>Embryophyta</taxon>
        <taxon>Tracheophyta</taxon>
        <taxon>Spermatophyta</taxon>
        <taxon>Magnoliopsida</taxon>
        <taxon>eudicotyledons</taxon>
        <taxon>Gunneridae</taxon>
        <taxon>Pentapetalae</taxon>
        <taxon>rosids</taxon>
        <taxon>fabids</taxon>
        <taxon>Cucurbitales</taxon>
        <taxon>Cucurbitaceae</taxon>
        <taxon>Benincaseae</taxon>
        <taxon>Cucumis</taxon>
    </lineage>
</organism>
<dbReference type="EMBL" id="SSTD01008482">
    <property type="protein sequence ID" value="TYK15452.1"/>
    <property type="molecule type" value="Genomic_DNA"/>
</dbReference>
<proteinExistence type="predicted"/>
<dbReference type="OrthoDB" id="5554229at2759"/>
<comment type="caution">
    <text evidence="6">The sequence shown here is derived from an EMBL/GenBank/DDBJ whole genome shotgun (WGS) entry which is preliminary data.</text>
</comment>
<evidence type="ECO:0000313" key="8">
    <source>
        <dbReference type="Proteomes" id="UP000321947"/>
    </source>
</evidence>
<dbReference type="InterPro" id="IPR056924">
    <property type="entry name" value="SH3_Tf2-1"/>
</dbReference>
<dbReference type="Proteomes" id="UP000321947">
    <property type="component" value="Unassembled WGS sequence"/>
</dbReference>
<dbReference type="PANTHER" id="PTHR37984">
    <property type="entry name" value="PROTEIN CBG26694"/>
    <property type="match status" value="1"/>
</dbReference>
<dbReference type="AlphaFoldDB" id="A0A5D3CVB4"/>
<dbReference type="PANTHER" id="PTHR37984:SF5">
    <property type="entry name" value="PROTEIN NYNRIN-LIKE"/>
    <property type="match status" value="1"/>
</dbReference>
<feature type="domain" description="Tf2-1-like SH3-like" evidence="4">
    <location>
        <begin position="283"/>
        <end position="338"/>
    </location>
</feature>
<dbReference type="InterPro" id="IPR043502">
    <property type="entry name" value="DNA/RNA_pol_sf"/>
</dbReference>
<name>A0A5D3CVB4_CUCMM</name>
<dbReference type="InterPro" id="IPR036397">
    <property type="entry name" value="RNaseH_sf"/>
</dbReference>
<dbReference type="EMBL" id="SSTE01016125">
    <property type="protein sequence ID" value="KAA0042328.1"/>
    <property type="molecule type" value="Genomic_DNA"/>
</dbReference>
<protein>
    <submittedName>
        <fullName evidence="6">Uncharacterized protein</fullName>
    </submittedName>
</protein>
<dbReference type="Gene3D" id="3.30.70.270">
    <property type="match status" value="1"/>
</dbReference>